<comment type="caution">
    <text evidence="2">The sequence shown here is derived from an EMBL/GenBank/DDBJ whole genome shotgun (WGS) entry which is preliminary data.</text>
</comment>
<dbReference type="Proteomes" id="UP000031980">
    <property type="component" value="Unassembled WGS sequence"/>
</dbReference>
<keyword evidence="2" id="KW-0378">Hydrolase</keyword>
<dbReference type="InterPro" id="IPR036691">
    <property type="entry name" value="Endo/exonu/phosph_ase_sf"/>
</dbReference>
<evidence type="ECO:0000259" key="1">
    <source>
        <dbReference type="Pfam" id="PF19580"/>
    </source>
</evidence>
<sequence length="338" mass="38458">MRKIVAGVLILLFVLKTGYGQVKEERYRIVFYNVENLFDVKDDPNTSDDDFTPHGKQHWGKERYHSKIRHISEVLSATGEGELPVFIGLAEVENREVLEDLIGKTVLADGGYGIVHADSPDPRGIDVAFLYRKPYCQLLKACFFPVFLEGEGHTRDVLYCKGVIGKIDTLHFFVAHFPSMRGGESQSEWKRVRAAKVIRQRVDSIQAENPRAAIVIMGDLNGKANTIAQKAMKTKNSDTRKIKDKGLYNTGYYLLWENHGSYRYKGVWQTIDHLILSGVLLNGKFPLQASRHLTVGTFGFLFEEDKKYYGVKPKPTYRGPYYVGGYSDHLPIYIDLKK</sequence>
<dbReference type="GO" id="GO:0004519">
    <property type="term" value="F:endonuclease activity"/>
    <property type="evidence" value="ECO:0007669"/>
    <property type="project" value="UniProtKB-KW"/>
</dbReference>
<gene>
    <name evidence="2" type="ORF">BA92_11250</name>
</gene>
<keyword evidence="2" id="KW-0540">Nuclease</keyword>
<dbReference type="Pfam" id="PF19580">
    <property type="entry name" value="Exo_endo_phos_3"/>
    <property type="match status" value="1"/>
</dbReference>
<keyword evidence="2" id="KW-0255">Endonuclease</keyword>
<feature type="domain" description="Endonuclease/exonuclease/phosphatase" evidence="1">
    <location>
        <begin position="29"/>
        <end position="338"/>
    </location>
</feature>
<dbReference type="Gene3D" id="3.60.10.10">
    <property type="entry name" value="Endonuclease/exonuclease/phosphatase"/>
    <property type="match status" value="1"/>
</dbReference>
<evidence type="ECO:0000313" key="2">
    <source>
        <dbReference type="EMBL" id="KIO43964.1"/>
    </source>
</evidence>
<organism evidence="2 3">
    <name type="scientific">Sanguibacteroides justesenii</name>
    <dbReference type="NCBI Taxonomy" id="1547597"/>
    <lineage>
        <taxon>Bacteria</taxon>
        <taxon>Pseudomonadati</taxon>
        <taxon>Bacteroidota</taxon>
        <taxon>Bacteroidia</taxon>
        <taxon>Bacteroidales</taxon>
        <taxon>Porphyromonadaceae</taxon>
        <taxon>Sanguibacteroides</taxon>
    </lineage>
</organism>
<dbReference type="AlphaFoldDB" id="A0A0C3RFF4"/>
<keyword evidence="3" id="KW-1185">Reference proteome</keyword>
<name>A0A0C3RFF4_9PORP</name>
<dbReference type="InterPro" id="IPR005135">
    <property type="entry name" value="Endo/exonuclease/phosphatase"/>
</dbReference>
<dbReference type="EMBL" id="JPIU01000040">
    <property type="protein sequence ID" value="KIO43964.1"/>
    <property type="molecule type" value="Genomic_DNA"/>
</dbReference>
<accession>A0A0C3RFF4</accession>
<dbReference type="PANTHER" id="PTHR42834:SF1">
    <property type="entry name" value="ENDONUCLEASE_EXONUCLEASE_PHOSPHATASE FAMILY PROTEIN (AFU_ORTHOLOGUE AFUA_3G09210)"/>
    <property type="match status" value="1"/>
</dbReference>
<proteinExistence type="predicted"/>
<protein>
    <submittedName>
        <fullName evidence="2">Endonuclease</fullName>
    </submittedName>
</protein>
<evidence type="ECO:0000313" key="3">
    <source>
        <dbReference type="Proteomes" id="UP000031980"/>
    </source>
</evidence>
<dbReference type="OrthoDB" id="9802724at2"/>
<dbReference type="RefSeq" id="WP_052649423.1">
    <property type="nucleotide sequence ID" value="NZ_JPIU01000040.1"/>
</dbReference>
<dbReference type="PANTHER" id="PTHR42834">
    <property type="entry name" value="ENDONUCLEASE/EXONUCLEASE/PHOSPHATASE FAMILY PROTEIN (AFU_ORTHOLOGUE AFUA_3G09210)"/>
    <property type="match status" value="1"/>
</dbReference>
<reference evidence="2 3" key="1">
    <citation type="submission" date="2014-07" db="EMBL/GenBank/DDBJ databases">
        <title>Porphyromonadaceae bacterium OUH 308042 = ATCC BAA-2681 = DSM 28342 draft genome.</title>
        <authorList>
            <person name="Sydenham T.V."/>
            <person name="Hasman H."/>
            <person name="Justensen U.S."/>
        </authorList>
    </citation>
    <scope>NUCLEOTIDE SEQUENCE [LARGE SCALE GENOMIC DNA]</scope>
    <source>
        <strain evidence="2 3">OUH 308042</strain>
    </source>
</reference>
<dbReference type="SUPFAM" id="SSF56219">
    <property type="entry name" value="DNase I-like"/>
    <property type="match status" value="1"/>
</dbReference>